<name>A0ABS4ENV7_9HYPH</name>
<keyword evidence="2" id="KW-1185">Reference proteome</keyword>
<gene>
    <name evidence="1" type="ORF">J2Z75_003142</name>
</gene>
<sequence>MSAERLRILILGGYGTFGGRLARLLADEPRLLLER</sequence>
<proteinExistence type="predicted"/>
<accession>A0ABS4ENV7</accession>
<evidence type="ECO:0000313" key="1">
    <source>
        <dbReference type="EMBL" id="MBP1859625.1"/>
    </source>
</evidence>
<dbReference type="EMBL" id="JAGGJV010000005">
    <property type="protein sequence ID" value="MBP1859625.1"/>
    <property type="molecule type" value="Genomic_DNA"/>
</dbReference>
<protein>
    <submittedName>
        <fullName evidence="1">Uncharacterized protein YbjT (DUF2867 family)</fullName>
    </submittedName>
</protein>
<dbReference type="Proteomes" id="UP000823786">
    <property type="component" value="Unassembled WGS sequence"/>
</dbReference>
<organism evidence="1 2">
    <name type="scientific">Rhizobium herbae</name>
    <dbReference type="NCBI Taxonomy" id="508661"/>
    <lineage>
        <taxon>Bacteria</taxon>
        <taxon>Pseudomonadati</taxon>
        <taxon>Pseudomonadota</taxon>
        <taxon>Alphaproteobacteria</taxon>
        <taxon>Hyphomicrobiales</taxon>
        <taxon>Rhizobiaceae</taxon>
        <taxon>Rhizobium/Agrobacterium group</taxon>
        <taxon>Rhizobium</taxon>
    </lineage>
</organism>
<reference evidence="1 2" key="1">
    <citation type="submission" date="2021-03" db="EMBL/GenBank/DDBJ databases">
        <title>Genomic Encyclopedia of Type Strains, Phase IV (KMG-IV): sequencing the most valuable type-strain genomes for metagenomic binning, comparative biology and taxonomic classification.</title>
        <authorList>
            <person name="Goeker M."/>
        </authorList>
    </citation>
    <scope>NUCLEOTIDE SEQUENCE [LARGE SCALE GENOMIC DNA]</scope>
    <source>
        <strain evidence="1 2">DSM 26427</strain>
    </source>
</reference>
<evidence type="ECO:0000313" key="2">
    <source>
        <dbReference type="Proteomes" id="UP000823786"/>
    </source>
</evidence>
<comment type="caution">
    <text evidence="1">The sequence shown here is derived from an EMBL/GenBank/DDBJ whole genome shotgun (WGS) entry which is preliminary data.</text>
</comment>